<evidence type="ECO:0000313" key="6">
    <source>
        <dbReference type="Proteomes" id="UP000310541"/>
    </source>
</evidence>
<reference evidence="5 6" key="1">
    <citation type="submission" date="2019-04" db="EMBL/GenBank/DDBJ databases">
        <title>Genome sequence of Bacillus hwajinpoensis strain Y2.</title>
        <authorList>
            <person name="Fair J.L."/>
            <person name="Maclea K.S."/>
        </authorList>
    </citation>
    <scope>NUCLEOTIDE SEQUENCE [LARGE SCALE GENOMIC DNA]</scope>
    <source>
        <strain evidence="5 6">Y2</strain>
    </source>
</reference>
<evidence type="ECO:0000256" key="1">
    <source>
        <dbReference type="ARBA" id="ARBA00004924"/>
    </source>
</evidence>
<evidence type="ECO:0000259" key="3">
    <source>
        <dbReference type="Pfam" id="PF04183"/>
    </source>
</evidence>
<accession>A0A4U1MNR7</accession>
<dbReference type="PANTHER" id="PTHR34384:SF6">
    <property type="entry name" value="STAPHYLOFERRIN B SYNTHASE"/>
    <property type="match status" value="1"/>
</dbReference>
<sequence length="665" mass="76743">MNDRNDKNFMLEEEMNCMHFVMKQQPSDAYRYMTNLDKGRKGILHKLGSSILRENINNFYSDAFNLKKMGSVYIVNREKDNKQWKIFFKKIQEYSIREDLTYKVIELTNSFIVFPIQNEYAFQRIETTDDILYIDDSGITVVKLASDLIKLLFGNNDQVNLDHFMKELNNGSANLSLAYMYEELWNKEIQKDANRLGANTTGDYLLKKKKEDPTFSQSLFLEQLVLDGHHLHPGAKTKMGLNPEDVFRYAPEFHQTFSVRFVAVDRKHVLTTAKETLHFLEPYYPNQLKKCLGELTQKGFSSDAYEIIPVHEWQYLHSIPSVYEQELNEGIMMMIESVKLEAEATSSFRTVYPKNSSSPSLKLAVNSQMTSTIRSISTQTAMNSTLFTSMIKTIMEKEPLLKNFIPLNEIAGVAFNSTDELKSRNLTMLLRESIEDELKEDELAVAGPALYAQSPLSEQTILAELVTHYAKANNLTKNSAVFPFFEDYITTVIPGYLTLMVKYGVALEGHLQNSIPVFKEGRLSRFFFRDWGGARIYKDRLDQQGIDVTFTNGSVSVTDHLSEMHNKLYYTVFQNHLGEIVRQLVQYSGVEEKTFWKRVKHVCDETLQSLSIQKGVEENVVSDREFLFQPNVMHKSLTKMRLTNAKDYCYTEVANPLHQTDEESE</sequence>
<dbReference type="OrthoDB" id="495728at2"/>
<dbReference type="PANTHER" id="PTHR34384">
    <property type="entry name" value="L-2,3-DIAMINOPROPANOATE--CITRATE LIGASE"/>
    <property type="match status" value="1"/>
</dbReference>
<dbReference type="AlphaFoldDB" id="A0A4U1MNR7"/>
<protein>
    <submittedName>
        <fullName evidence="5">IucA/IucC family siderophore biosynthesis protein</fullName>
    </submittedName>
</protein>
<name>A0A4U1MNR7_9BACL</name>
<evidence type="ECO:0000259" key="4">
    <source>
        <dbReference type="Pfam" id="PF06276"/>
    </source>
</evidence>
<dbReference type="Pfam" id="PF06276">
    <property type="entry name" value="FhuF"/>
    <property type="match status" value="1"/>
</dbReference>
<proteinExistence type="inferred from homology"/>
<evidence type="ECO:0000313" key="5">
    <source>
        <dbReference type="EMBL" id="TKD72657.1"/>
    </source>
</evidence>
<comment type="pathway">
    <text evidence="1">Siderophore biosynthesis.</text>
</comment>
<dbReference type="GO" id="GO:0019290">
    <property type="term" value="P:siderophore biosynthetic process"/>
    <property type="evidence" value="ECO:0007669"/>
    <property type="project" value="InterPro"/>
</dbReference>
<comment type="similarity">
    <text evidence="2">Belongs to the IucA/IucC family.</text>
</comment>
<dbReference type="InterPro" id="IPR007310">
    <property type="entry name" value="Aerobactin_biosyn_IucA/IucC_N"/>
</dbReference>
<dbReference type="Gene3D" id="1.10.510.40">
    <property type="match status" value="1"/>
</dbReference>
<dbReference type="Pfam" id="PF04183">
    <property type="entry name" value="IucA_IucC"/>
    <property type="match status" value="1"/>
</dbReference>
<organism evidence="5 6">
    <name type="scientific">Guptibacillus hwajinpoensis</name>
    <dbReference type="NCBI Taxonomy" id="208199"/>
    <lineage>
        <taxon>Bacteria</taxon>
        <taxon>Bacillati</taxon>
        <taxon>Bacillota</taxon>
        <taxon>Bacilli</taxon>
        <taxon>Bacillales</taxon>
        <taxon>Guptibacillaceae</taxon>
        <taxon>Guptibacillus</taxon>
    </lineage>
</organism>
<evidence type="ECO:0000256" key="2">
    <source>
        <dbReference type="ARBA" id="ARBA00007832"/>
    </source>
</evidence>
<dbReference type="Proteomes" id="UP000310541">
    <property type="component" value="Unassembled WGS sequence"/>
</dbReference>
<feature type="domain" description="Aerobactin siderophore biosynthesis IucA/IucC N-terminal" evidence="3">
    <location>
        <begin position="219"/>
        <end position="451"/>
    </location>
</feature>
<gene>
    <name evidence="5" type="ORF">FBF83_05905</name>
</gene>
<dbReference type="InterPro" id="IPR022770">
    <property type="entry name" value="IucA/IucC-like_C"/>
</dbReference>
<dbReference type="InterPro" id="IPR037455">
    <property type="entry name" value="LucA/IucC-like"/>
</dbReference>
<comment type="caution">
    <text evidence="5">The sequence shown here is derived from an EMBL/GenBank/DDBJ whole genome shotgun (WGS) entry which is preliminary data.</text>
</comment>
<feature type="domain" description="Aerobactin siderophore biosynthesis IucA/IucC-like C-terminal" evidence="4">
    <location>
        <begin position="484"/>
        <end position="646"/>
    </location>
</feature>
<dbReference type="EMBL" id="SWFM01000001">
    <property type="protein sequence ID" value="TKD72657.1"/>
    <property type="molecule type" value="Genomic_DNA"/>
</dbReference>
<dbReference type="GO" id="GO:0016881">
    <property type="term" value="F:acid-amino acid ligase activity"/>
    <property type="evidence" value="ECO:0007669"/>
    <property type="project" value="UniProtKB-ARBA"/>
</dbReference>